<name>A0A9W9QHA9_PENBR</name>
<organism evidence="2 3">
    <name type="scientific">Penicillium brevicompactum</name>
    <dbReference type="NCBI Taxonomy" id="5074"/>
    <lineage>
        <taxon>Eukaryota</taxon>
        <taxon>Fungi</taxon>
        <taxon>Dikarya</taxon>
        <taxon>Ascomycota</taxon>
        <taxon>Pezizomycotina</taxon>
        <taxon>Eurotiomycetes</taxon>
        <taxon>Eurotiomycetidae</taxon>
        <taxon>Eurotiales</taxon>
        <taxon>Aspergillaceae</taxon>
        <taxon>Penicillium</taxon>
    </lineage>
</organism>
<feature type="region of interest" description="Disordered" evidence="1">
    <location>
        <begin position="73"/>
        <end position="155"/>
    </location>
</feature>
<accession>A0A9W9QHA9</accession>
<comment type="caution">
    <text evidence="2">The sequence shown here is derived from an EMBL/GenBank/DDBJ whole genome shotgun (WGS) entry which is preliminary data.</text>
</comment>
<reference evidence="2" key="2">
    <citation type="journal article" date="2023" name="IMA Fungus">
        <title>Comparative genomic study of the Penicillium genus elucidates a diverse pangenome and 15 lateral gene transfer events.</title>
        <authorList>
            <person name="Petersen C."/>
            <person name="Sorensen T."/>
            <person name="Nielsen M.R."/>
            <person name="Sondergaard T.E."/>
            <person name="Sorensen J.L."/>
            <person name="Fitzpatrick D.A."/>
            <person name="Frisvad J.C."/>
            <person name="Nielsen K.L."/>
        </authorList>
    </citation>
    <scope>NUCLEOTIDE SEQUENCE</scope>
    <source>
        <strain evidence="2">IBT 35673</strain>
    </source>
</reference>
<dbReference type="OrthoDB" id="4363403at2759"/>
<protein>
    <submittedName>
        <fullName evidence="2">Uncharacterized protein</fullName>
    </submittedName>
</protein>
<evidence type="ECO:0000256" key="1">
    <source>
        <dbReference type="SAM" id="MobiDB-lite"/>
    </source>
</evidence>
<feature type="compositionally biased region" description="Basic and acidic residues" evidence="1">
    <location>
        <begin position="135"/>
        <end position="155"/>
    </location>
</feature>
<dbReference type="EMBL" id="JAPZBQ010000003">
    <property type="protein sequence ID" value="KAJ5337936.1"/>
    <property type="molecule type" value="Genomic_DNA"/>
</dbReference>
<dbReference type="AlphaFoldDB" id="A0A9W9QHA9"/>
<reference evidence="2" key="1">
    <citation type="submission" date="2022-12" db="EMBL/GenBank/DDBJ databases">
        <authorList>
            <person name="Petersen C."/>
        </authorList>
    </citation>
    <scope>NUCLEOTIDE SEQUENCE</scope>
    <source>
        <strain evidence="2">IBT 35673</strain>
    </source>
</reference>
<evidence type="ECO:0000313" key="2">
    <source>
        <dbReference type="EMBL" id="KAJ5337936.1"/>
    </source>
</evidence>
<evidence type="ECO:0000313" key="3">
    <source>
        <dbReference type="Proteomes" id="UP001147695"/>
    </source>
</evidence>
<dbReference type="Proteomes" id="UP001147695">
    <property type="component" value="Unassembled WGS sequence"/>
</dbReference>
<gene>
    <name evidence="2" type="ORF">N7452_004664</name>
</gene>
<proteinExistence type="predicted"/>
<sequence>MSTPAKNPANTGNTGVNDFNKLAELKPADIKLLILGTLCVSGKMDYDKLARITGLKKTSATSNYNRSKKRMLDLVGGDLPDDATEPTNAPDAAGAAGAKHPSPEETPTKRSPIKRRKIVRQIVSSDADEDFEEQAIQRKKDASLKRDASKLDDSN</sequence>